<keyword evidence="25" id="KW-1185">Reference proteome</keyword>
<dbReference type="InterPro" id="IPR008271">
    <property type="entry name" value="Ser/Thr_kinase_AS"/>
</dbReference>
<keyword evidence="10" id="KW-0732">Signal</keyword>
<keyword evidence="17" id="KW-0675">Receptor</keyword>
<dbReference type="Pfam" id="PF07714">
    <property type="entry name" value="PK_Tyr_Ser-Thr"/>
    <property type="match status" value="1"/>
</dbReference>
<dbReference type="PANTHER" id="PTHR48006">
    <property type="entry name" value="LEUCINE-RICH REPEAT-CONTAINING PROTEIN DDB_G0281931-RELATED"/>
    <property type="match status" value="1"/>
</dbReference>
<evidence type="ECO:0000256" key="12">
    <source>
        <dbReference type="ARBA" id="ARBA00022741"/>
    </source>
</evidence>
<feature type="domain" description="Protein kinase" evidence="23">
    <location>
        <begin position="320"/>
        <end position="599"/>
    </location>
</feature>
<evidence type="ECO:0000313" key="24">
    <source>
        <dbReference type="EMBL" id="KAJ0188390.1"/>
    </source>
</evidence>
<evidence type="ECO:0000256" key="20">
    <source>
        <dbReference type="ARBA" id="ARBA00048679"/>
    </source>
</evidence>
<evidence type="ECO:0000256" key="14">
    <source>
        <dbReference type="ARBA" id="ARBA00022840"/>
    </source>
</evidence>
<evidence type="ECO:0000256" key="22">
    <source>
        <dbReference type="SAM" id="Phobius"/>
    </source>
</evidence>
<feature type="binding site" evidence="21">
    <location>
        <position position="348"/>
    </location>
    <ligand>
        <name>ATP</name>
        <dbReference type="ChEBI" id="CHEBI:30616"/>
    </ligand>
</feature>
<evidence type="ECO:0000256" key="10">
    <source>
        <dbReference type="ARBA" id="ARBA00022729"/>
    </source>
</evidence>
<dbReference type="EMBL" id="NBSK02000009">
    <property type="protein sequence ID" value="KAJ0188390.1"/>
    <property type="molecule type" value="Genomic_DNA"/>
</dbReference>
<reference evidence="24 25" key="1">
    <citation type="journal article" date="2017" name="Nat. Commun.">
        <title>Genome assembly with in vitro proximity ligation data and whole-genome triplication in lettuce.</title>
        <authorList>
            <person name="Reyes-Chin-Wo S."/>
            <person name="Wang Z."/>
            <person name="Yang X."/>
            <person name="Kozik A."/>
            <person name="Arikit S."/>
            <person name="Song C."/>
            <person name="Xia L."/>
            <person name="Froenicke L."/>
            <person name="Lavelle D.O."/>
            <person name="Truco M.J."/>
            <person name="Xia R."/>
            <person name="Zhu S."/>
            <person name="Xu C."/>
            <person name="Xu H."/>
            <person name="Xu X."/>
            <person name="Cox K."/>
            <person name="Korf I."/>
            <person name="Meyers B.C."/>
            <person name="Michelmore R.W."/>
        </authorList>
    </citation>
    <scope>NUCLEOTIDE SEQUENCE [LARGE SCALE GENOMIC DNA]</scope>
    <source>
        <strain evidence="25">cv. Salinas</strain>
        <tissue evidence="24">Seedlings</tissue>
    </source>
</reference>
<keyword evidence="12 21" id="KW-0547">Nucleotide-binding</keyword>
<dbReference type="FunFam" id="1.10.510.10:FF:000016">
    <property type="entry name" value="Somatic embryogenesis receptor-like kinase 1"/>
    <property type="match status" value="1"/>
</dbReference>
<evidence type="ECO:0000256" key="9">
    <source>
        <dbReference type="ARBA" id="ARBA00022692"/>
    </source>
</evidence>
<dbReference type="GO" id="GO:0007165">
    <property type="term" value="P:signal transduction"/>
    <property type="evidence" value="ECO:0000318"/>
    <property type="project" value="GO_Central"/>
</dbReference>
<dbReference type="Gene3D" id="3.80.10.10">
    <property type="entry name" value="Ribonuclease Inhibitor"/>
    <property type="match status" value="1"/>
</dbReference>
<evidence type="ECO:0000256" key="18">
    <source>
        <dbReference type="ARBA" id="ARBA00023180"/>
    </source>
</evidence>
<evidence type="ECO:0000256" key="6">
    <source>
        <dbReference type="ARBA" id="ARBA00022527"/>
    </source>
</evidence>
<accession>A0A9R1UJ24</accession>
<dbReference type="PROSITE" id="PS00108">
    <property type="entry name" value="PROTEIN_KINASE_ST"/>
    <property type="match status" value="1"/>
</dbReference>
<evidence type="ECO:0000256" key="2">
    <source>
        <dbReference type="ARBA" id="ARBA00004479"/>
    </source>
</evidence>
<evidence type="ECO:0000256" key="19">
    <source>
        <dbReference type="ARBA" id="ARBA00047899"/>
    </source>
</evidence>
<dbReference type="FunFam" id="3.30.200.20:FF:000015">
    <property type="entry name" value="Somatic embryogenesis receptor kinase 1"/>
    <property type="match status" value="1"/>
</dbReference>
<evidence type="ECO:0000256" key="21">
    <source>
        <dbReference type="PROSITE-ProRule" id="PRU10141"/>
    </source>
</evidence>
<evidence type="ECO:0000313" key="25">
    <source>
        <dbReference type="Proteomes" id="UP000235145"/>
    </source>
</evidence>
<keyword evidence="16 22" id="KW-0472">Membrane</keyword>
<keyword evidence="9 22" id="KW-0812">Transmembrane</keyword>
<evidence type="ECO:0000256" key="5">
    <source>
        <dbReference type="ARBA" id="ARBA00022475"/>
    </source>
</evidence>
<sequence>MYTFSLREMDRTFPLILYWFIFGFFNPLRVYGNAEVDALNALKTQLQDPNNVLQSWNITQVNPCGWSYITCNTEKRVTQISDLGNACLSGQLVPQLGQLSNLHGRIPDEIGNLTNLLGLKLYRNRLEGAIPDTLGNLQKLRFLHLGNNSLTGTIPYSLTTIVSLQLIDLSNNFLIGTVPSNGSFSRFTAIRFAFRYIILELMSYVLPMLYANFSSFSFYNNPQLRWPLEASAQYPYSLPSNSQSPSVGYNYNVIKAIAEGVAVGVALVFLYQAIALVWQGCRYQQDHFTDVPAEEDPGVHLKQLIKRFSLHELQVATNNFNEKNILGRGAFGKVYKGRLADGALVAVKRLIDGVKGGELQFQMEVEMISIAVHRNLLRLQGFCMTPTERLLVYPFMVNGSVASCLRDRPLDWPTRKRIALGSARGLAYLHEHCDPKIIHHDVKAANILLDEEFEAVVGDFGLAKLMDYNDTHVTTGVRGTIGHIAPEYISTRRSSEKSDVFGYGVMLLELVTGQRAYDLGRLANDDEVMLLDWVKGLLGENKMEILVDVEGNYLQDVVEELIQIALLCTQVIPLERPKMSEVVKMLEGDGLEERWEEWQKEEIYRQEFRHMHVRNKQDSSYNPSNDRLSGPR</sequence>
<keyword evidence="5" id="KW-1003">Cell membrane</keyword>
<evidence type="ECO:0000256" key="17">
    <source>
        <dbReference type="ARBA" id="ARBA00023170"/>
    </source>
</evidence>
<evidence type="ECO:0000256" key="3">
    <source>
        <dbReference type="ARBA" id="ARBA00008684"/>
    </source>
</evidence>
<dbReference type="Gene3D" id="1.10.510.10">
    <property type="entry name" value="Transferase(Phosphotransferase) domain 1"/>
    <property type="match status" value="1"/>
</dbReference>
<dbReference type="PROSITE" id="PS00107">
    <property type="entry name" value="PROTEIN_KINASE_ATP"/>
    <property type="match status" value="1"/>
</dbReference>
<comment type="catalytic activity">
    <reaction evidence="20">
        <text>L-seryl-[protein] + ATP = O-phospho-L-seryl-[protein] + ADP + H(+)</text>
        <dbReference type="Rhea" id="RHEA:17989"/>
        <dbReference type="Rhea" id="RHEA-COMP:9863"/>
        <dbReference type="Rhea" id="RHEA-COMP:11604"/>
        <dbReference type="ChEBI" id="CHEBI:15378"/>
        <dbReference type="ChEBI" id="CHEBI:29999"/>
        <dbReference type="ChEBI" id="CHEBI:30616"/>
        <dbReference type="ChEBI" id="CHEBI:83421"/>
        <dbReference type="ChEBI" id="CHEBI:456216"/>
        <dbReference type="EC" id="2.7.11.1"/>
    </reaction>
</comment>
<dbReference type="PANTHER" id="PTHR48006:SF102">
    <property type="entry name" value="LEUCINE-RICH REPEAT-CONTAINING PROTEIN DDB_G0281931-RELATED"/>
    <property type="match status" value="1"/>
</dbReference>
<dbReference type="InterPro" id="IPR001245">
    <property type="entry name" value="Ser-Thr/Tyr_kinase_cat_dom"/>
</dbReference>
<evidence type="ECO:0000259" key="23">
    <source>
        <dbReference type="PROSITE" id="PS50011"/>
    </source>
</evidence>
<dbReference type="SUPFAM" id="SSF52058">
    <property type="entry name" value="L domain-like"/>
    <property type="match status" value="1"/>
</dbReference>
<dbReference type="InterPro" id="IPR017441">
    <property type="entry name" value="Protein_kinase_ATP_BS"/>
</dbReference>
<evidence type="ECO:0000256" key="1">
    <source>
        <dbReference type="ARBA" id="ARBA00004162"/>
    </source>
</evidence>
<dbReference type="GO" id="GO:0005524">
    <property type="term" value="F:ATP binding"/>
    <property type="evidence" value="ECO:0007669"/>
    <property type="project" value="UniProtKB-UniRule"/>
</dbReference>
<comment type="catalytic activity">
    <reaction evidence="19">
        <text>L-threonyl-[protein] + ATP = O-phospho-L-threonyl-[protein] + ADP + H(+)</text>
        <dbReference type="Rhea" id="RHEA:46608"/>
        <dbReference type="Rhea" id="RHEA-COMP:11060"/>
        <dbReference type="Rhea" id="RHEA-COMP:11605"/>
        <dbReference type="ChEBI" id="CHEBI:15378"/>
        <dbReference type="ChEBI" id="CHEBI:30013"/>
        <dbReference type="ChEBI" id="CHEBI:30616"/>
        <dbReference type="ChEBI" id="CHEBI:61977"/>
        <dbReference type="ChEBI" id="CHEBI:456216"/>
        <dbReference type="EC" id="2.7.11.1"/>
    </reaction>
</comment>
<proteinExistence type="inferred from homology"/>
<dbReference type="Proteomes" id="UP000235145">
    <property type="component" value="Unassembled WGS sequence"/>
</dbReference>
<dbReference type="PROSITE" id="PS50011">
    <property type="entry name" value="PROTEIN_KINASE_DOM"/>
    <property type="match status" value="1"/>
</dbReference>
<feature type="transmembrane region" description="Helical" evidence="22">
    <location>
        <begin position="256"/>
        <end position="278"/>
    </location>
</feature>
<evidence type="ECO:0000256" key="8">
    <source>
        <dbReference type="ARBA" id="ARBA00022679"/>
    </source>
</evidence>
<feature type="transmembrane region" description="Helical" evidence="22">
    <location>
        <begin position="193"/>
        <end position="213"/>
    </location>
</feature>
<keyword evidence="11" id="KW-0677">Repeat</keyword>
<dbReference type="FunFam" id="3.80.10.10:FF:000024">
    <property type="entry name" value="Somatic embryogenesis receptor kinase 1"/>
    <property type="match status" value="1"/>
</dbReference>
<dbReference type="InterPro" id="IPR011009">
    <property type="entry name" value="Kinase-like_dom_sf"/>
</dbReference>
<dbReference type="InterPro" id="IPR000719">
    <property type="entry name" value="Prot_kinase_dom"/>
</dbReference>
<dbReference type="AlphaFoldDB" id="A0A9R1UJ24"/>
<dbReference type="GO" id="GO:0004675">
    <property type="term" value="F:transmembrane receptor protein serine/threonine kinase activity"/>
    <property type="evidence" value="ECO:0000318"/>
    <property type="project" value="GO_Central"/>
</dbReference>
<keyword evidence="14 21" id="KW-0067">ATP-binding</keyword>
<dbReference type="InterPro" id="IPR013210">
    <property type="entry name" value="LRR_N_plant-typ"/>
</dbReference>
<dbReference type="InterPro" id="IPR001611">
    <property type="entry name" value="Leu-rich_rpt"/>
</dbReference>
<dbReference type="SUPFAM" id="SSF56112">
    <property type="entry name" value="Protein kinase-like (PK-like)"/>
    <property type="match status" value="1"/>
</dbReference>
<name>A0A9R1UJ24_LACSA</name>
<dbReference type="SMART" id="SM00220">
    <property type="entry name" value="S_TKc"/>
    <property type="match status" value="1"/>
</dbReference>
<dbReference type="InterPro" id="IPR051824">
    <property type="entry name" value="LRR_Rcpt-Like_S/T_Kinase"/>
</dbReference>
<comment type="subcellular location">
    <subcellularLocation>
        <location evidence="1">Cell membrane</location>
        <topology evidence="1">Single-pass membrane protein</topology>
    </subcellularLocation>
    <subcellularLocation>
        <location evidence="2">Membrane</location>
        <topology evidence="2">Single-pass type I membrane protein</topology>
    </subcellularLocation>
</comment>
<dbReference type="Pfam" id="PF08263">
    <property type="entry name" value="LRRNT_2"/>
    <property type="match status" value="1"/>
</dbReference>
<keyword evidence="7" id="KW-0433">Leucine-rich repeat</keyword>
<keyword evidence="18" id="KW-0325">Glycoprotein</keyword>
<evidence type="ECO:0000256" key="11">
    <source>
        <dbReference type="ARBA" id="ARBA00022737"/>
    </source>
</evidence>
<dbReference type="EC" id="2.7.11.1" evidence="4"/>
<organism evidence="24 25">
    <name type="scientific">Lactuca sativa</name>
    <name type="common">Garden lettuce</name>
    <dbReference type="NCBI Taxonomy" id="4236"/>
    <lineage>
        <taxon>Eukaryota</taxon>
        <taxon>Viridiplantae</taxon>
        <taxon>Streptophyta</taxon>
        <taxon>Embryophyta</taxon>
        <taxon>Tracheophyta</taxon>
        <taxon>Spermatophyta</taxon>
        <taxon>Magnoliopsida</taxon>
        <taxon>eudicotyledons</taxon>
        <taxon>Gunneridae</taxon>
        <taxon>Pentapetalae</taxon>
        <taxon>asterids</taxon>
        <taxon>campanulids</taxon>
        <taxon>Asterales</taxon>
        <taxon>Asteraceae</taxon>
        <taxon>Cichorioideae</taxon>
        <taxon>Cichorieae</taxon>
        <taxon>Lactucinae</taxon>
        <taxon>Lactuca</taxon>
    </lineage>
</organism>
<dbReference type="Pfam" id="PF00560">
    <property type="entry name" value="LRR_1"/>
    <property type="match status" value="1"/>
</dbReference>
<comment type="similarity">
    <text evidence="3">Belongs to the protein kinase superfamily. Ser/Thr protein kinase family.</text>
</comment>
<protein>
    <recommendedName>
        <fullName evidence="4">non-specific serine/threonine protein kinase</fullName>
        <ecNumber evidence="4">2.7.11.1</ecNumber>
    </recommendedName>
</protein>
<dbReference type="GO" id="GO:0005886">
    <property type="term" value="C:plasma membrane"/>
    <property type="evidence" value="ECO:0000318"/>
    <property type="project" value="GO_Central"/>
</dbReference>
<dbReference type="InterPro" id="IPR032675">
    <property type="entry name" value="LRR_dom_sf"/>
</dbReference>
<feature type="transmembrane region" description="Helical" evidence="22">
    <location>
        <begin position="12"/>
        <end position="31"/>
    </location>
</feature>
<keyword evidence="8" id="KW-0808">Transferase</keyword>
<evidence type="ECO:0000256" key="15">
    <source>
        <dbReference type="ARBA" id="ARBA00022989"/>
    </source>
</evidence>
<evidence type="ECO:0000256" key="13">
    <source>
        <dbReference type="ARBA" id="ARBA00022777"/>
    </source>
</evidence>
<evidence type="ECO:0000256" key="7">
    <source>
        <dbReference type="ARBA" id="ARBA00022614"/>
    </source>
</evidence>
<dbReference type="Gene3D" id="3.30.200.20">
    <property type="entry name" value="Phosphorylase Kinase, domain 1"/>
    <property type="match status" value="1"/>
</dbReference>
<evidence type="ECO:0000256" key="16">
    <source>
        <dbReference type="ARBA" id="ARBA00023136"/>
    </source>
</evidence>
<comment type="caution">
    <text evidence="24">The sequence shown here is derived from an EMBL/GenBank/DDBJ whole genome shotgun (WGS) entry which is preliminary data.</text>
</comment>
<evidence type="ECO:0000256" key="4">
    <source>
        <dbReference type="ARBA" id="ARBA00012513"/>
    </source>
</evidence>
<keyword evidence="13" id="KW-0418">Kinase</keyword>
<keyword evidence="15 22" id="KW-1133">Transmembrane helix</keyword>
<gene>
    <name evidence="24" type="ORF">LSAT_V11C900503180</name>
</gene>
<keyword evidence="6" id="KW-0723">Serine/threonine-protein kinase</keyword>